<keyword evidence="2 9" id="KW-0696">RNA-directed RNA polymerase</keyword>
<dbReference type="AlphaFoldDB" id="A0A922JGI5"/>
<dbReference type="GO" id="GO:0003968">
    <property type="term" value="F:RNA-directed RNA polymerase activity"/>
    <property type="evidence" value="ECO:0007669"/>
    <property type="project" value="UniProtKB-KW"/>
</dbReference>
<keyword evidence="6 9" id="KW-0943">RNA-mediated gene silencing</keyword>
<evidence type="ECO:0000313" key="13">
    <source>
        <dbReference type="Proteomes" id="UP000811246"/>
    </source>
</evidence>
<dbReference type="SMART" id="SM00343">
    <property type="entry name" value="ZnF_C2HC"/>
    <property type="match status" value="1"/>
</dbReference>
<dbReference type="Pfam" id="PF26253">
    <property type="entry name" value="RdRP_head"/>
    <property type="match status" value="1"/>
</dbReference>
<dbReference type="PANTHER" id="PTHR23079">
    <property type="entry name" value="RNA-DEPENDENT RNA POLYMERASE"/>
    <property type="match status" value="1"/>
</dbReference>
<organism evidence="12 13">
    <name type="scientific">Carya illinoinensis</name>
    <name type="common">Pecan</name>
    <dbReference type="NCBI Taxonomy" id="32201"/>
    <lineage>
        <taxon>Eukaryota</taxon>
        <taxon>Viridiplantae</taxon>
        <taxon>Streptophyta</taxon>
        <taxon>Embryophyta</taxon>
        <taxon>Tracheophyta</taxon>
        <taxon>Spermatophyta</taxon>
        <taxon>Magnoliopsida</taxon>
        <taxon>eudicotyledons</taxon>
        <taxon>Gunneridae</taxon>
        <taxon>Pentapetalae</taxon>
        <taxon>rosids</taxon>
        <taxon>fabids</taxon>
        <taxon>Fagales</taxon>
        <taxon>Juglandaceae</taxon>
        <taxon>Carya</taxon>
    </lineage>
</organism>
<keyword evidence="3 9" id="KW-0808">Transferase</keyword>
<comment type="function">
    <text evidence="9">Probably involved in the RNA silencing pathway and required for the generation of small interfering RNAs (siRNAs).</text>
</comment>
<protein>
    <recommendedName>
        <fullName evidence="9">RNA-dependent RNA polymerase</fullName>
        <ecNumber evidence="9">2.7.7.48</ecNumber>
    </recommendedName>
</protein>
<feature type="domain" description="CCHC-type" evidence="11">
    <location>
        <begin position="89"/>
        <end position="103"/>
    </location>
</feature>
<dbReference type="EMBL" id="CM031830">
    <property type="protein sequence ID" value="KAG6707856.1"/>
    <property type="molecule type" value="Genomic_DNA"/>
</dbReference>
<dbReference type="Pfam" id="PF05183">
    <property type="entry name" value="RdRP"/>
    <property type="match status" value="1"/>
</dbReference>
<dbReference type="PANTHER" id="PTHR23079:SF1">
    <property type="entry name" value="RNA-DEPENDENT RNA POLYMERASE 1"/>
    <property type="match status" value="1"/>
</dbReference>
<keyword evidence="8" id="KW-0863">Zinc-finger</keyword>
<keyword evidence="8" id="KW-0479">Metal-binding</keyword>
<evidence type="ECO:0000256" key="3">
    <source>
        <dbReference type="ARBA" id="ARBA00022679"/>
    </source>
</evidence>
<evidence type="ECO:0000313" key="12">
    <source>
        <dbReference type="EMBL" id="KAG6707856.1"/>
    </source>
</evidence>
<dbReference type="InterPro" id="IPR057596">
    <property type="entry name" value="RDRP_core"/>
</dbReference>
<dbReference type="Pfam" id="PF24823">
    <property type="entry name" value="PH_RDR2"/>
    <property type="match status" value="1"/>
</dbReference>
<name>A0A922JGI5_CARIL</name>
<dbReference type="Proteomes" id="UP000811246">
    <property type="component" value="Chromosome 6"/>
</dbReference>
<feature type="region of interest" description="Disordered" evidence="10">
    <location>
        <begin position="29"/>
        <end position="63"/>
    </location>
</feature>
<keyword evidence="5 9" id="KW-0694">RNA-binding</keyword>
<dbReference type="InterPro" id="IPR007855">
    <property type="entry name" value="RDRP"/>
</dbReference>
<dbReference type="Pfam" id="PF26252">
    <property type="entry name" value="RdRP_helical"/>
    <property type="match status" value="1"/>
</dbReference>
<keyword evidence="8" id="KW-0862">Zinc</keyword>
<evidence type="ECO:0000256" key="10">
    <source>
        <dbReference type="SAM" id="MobiDB-lite"/>
    </source>
</evidence>
<evidence type="ECO:0000256" key="1">
    <source>
        <dbReference type="ARBA" id="ARBA00005762"/>
    </source>
</evidence>
<comment type="similarity">
    <text evidence="1 9">Belongs to the RdRP family.</text>
</comment>
<dbReference type="GO" id="GO:0030422">
    <property type="term" value="P:siRNA processing"/>
    <property type="evidence" value="ECO:0007669"/>
    <property type="project" value="TreeGrafter"/>
</dbReference>
<evidence type="ECO:0000256" key="2">
    <source>
        <dbReference type="ARBA" id="ARBA00022484"/>
    </source>
</evidence>
<dbReference type="GO" id="GO:0031380">
    <property type="term" value="C:nuclear RNA-directed RNA polymerase complex"/>
    <property type="evidence" value="ECO:0007669"/>
    <property type="project" value="TreeGrafter"/>
</dbReference>
<reference evidence="12" key="1">
    <citation type="submission" date="2021-01" db="EMBL/GenBank/DDBJ databases">
        <authorList>
            <person name="Lovell J.T."/>
            <person name="Bentley N."/>
            <person name="Bhattarai G."/>
            <person name="Jenkins J.W."/>
            <person name="Sreedasyam A."/>
            <person name="Alarcon Y."/>
            <person name="Bock C."/>
            <person name="Boston L."/>
            <person name="Carlson J."/>
            <person name="Cervantes K."/>
            <person name="Clermont K."/>
            <person name="Krom N."/>
            <person name="Kubenka K."/>
            <person name="Mamidi S."/>
            <person name="Mattison C."/>
            <person name="Monteros M."/>
            <person name="Pisani C."/>
            <person name="Plott C."/>
            <person name="Rajasekar S."/>
            <person name="Rhein H.S."/>
            <person name="Rohla C."/>
            <person name="Song M."/>
            <person name="Hilaire R.S."/>
            <person name="Shu S."/>
            <person name="Wells L."/>
            <person name="Wang X."/>
            <person name="Webber J."/>
            <person name="Heerema R.J."/>
            <person name="Klein P."/>
            <person name="Conner P."/>
            <person name="Grauke L."/>
            <person name="Grimwood J."/>
            <person name="Schmutz J."/>
            <person name="Randall J.J."/>
        </authorList>
    </citation>
    <scope>NUCLEOTIDE SEQUENCE</scope>
    <source>
        <tissue evidence="12">Leaf</tissue>
    </source>
</reference>
<dbReference type="EC" id="2.7.7.48" evidence="9"/>
<proteinExistence type="inferred from homology"/>
<accession>A0A922JGI5</accession>
<dbReference type="InterPro" id="IPR058751">
    <property type="entry name" value="RDRP_helical"/>
</dbReference>
<comment type="caution">
    <text evidence="12">The sequence shown here is derived from an EMBL/GenBank/DDBJ whole genome shotgun (WGS) entry which is preliminary data.</text>
</comment>
<sequence length="1186" mass="136288">MVLQIQSFSELVHKAMLVEQNLKRSAELQEQRKIATPQGFASMDQRPWKKRNEGSSSSQRQIHGNQPYNFYKFCNHAFMGECKRGVESCFRCGKTGHFIRECPLLFEDNNKQNPPPRPRQMIQGNNQHRMGPARVFALTPGDVEDDNNAIKVKAWDTNLNIVPEPRTFPYTMDNVVLRFGNLVSRDNFSVLWKQEGVFGKFDFKMRRLYFFFSHLSVEYKFEISYENILKIELYPSRGQATKFLLIQLLGSPRIFEKDVSDGQRFEWMRGVDFTPSGCIGQSYALCLELPNKLRLPELHLDFVHYKENEDQLELMEGSPFSCSSGPVPIVNPPTGFELPYNILFKINCLIQHGCVPGPAIDDDFYRLVDPKRIKVEHIEFALDKLFHLKDCCYEPVKWLKEQYNGYATSSGLPRTAAISLDDGLVYVRRVQITPSKIYFFGPGVNLSNRVLRNYPEDIDNFLRVSFVDEYLDKLRSIALSLRASSTNEGKRTRVYERIISTLRNGIVIGDKKFEFLALSSNHARDNSVWMFASRPGLTAADIREWMGDFQDIRDVAKYVSGLSQSVCESRETTSVGRDEIEVIPDIEVNRWEAEYCFSDGVGKVSEELACKVATKLGCNFVPSAFQIRYGGYRGVVAVDPTSSVKLSLRKSMFRYKSLDTKLSVVAWSNFQPCFLNRQIITLLSNLGVKDEVFQKRQREAIDLLNAMLTNPLRAQEALEMMFSEDITKVLKDMLVCDYKPDAEPFLSMMLQAFHASKLMDLRFRTEIFVPNGRYMMGCLDETRTLEYGQVFLQISRFSRQLSNQSSHMFTTSSSNPNNYVLEGEVVIARNRPLHPGDVRVLKAVNVPALHHMVDCVVFPQKGKRPHPNESSGSNLDGDMYFVSWDHDLIPPLQVQPMEYIASPTTQIDHDVTIKEVEEYFTNHMIKDNLGIIRTVHTVFADRVPHRVMSHECIELAKLYSIAINFPKTGIAAEIPPHLYIKEYPDFMEKPNKRTYRSRSVIGKLFQEVKAIAPHTSSVKAFTLESAKLHYDPDMEVDGFEDFLSDAFRNKSEYDYKLGNLMDYYGIKTEAEILSGNILKMSKHFDGKIDLDAIKYAVKLLRMEARTWFNEGSDADNTDNAKAKAKASAWYHVTYHYTYWGRYNEGMNGAHFLSFAWCVYDHLMQIKRDKLSVKALHLPSPEHQFSQ</sequence>
<dbReference type="GO" id="GO:0008270">
    <property type="term" value="F:zinc ion binding"/>
    <property type="evidence" value="ECO:0007669"/>
    <property type="project" value="UniProtKB-KW"/>
</dbReference>
<evidence type="ECO:0000256" key="6">
    <source>
        <dbReference type="ARBA" id="ARBA00023158"/>
    </source>
</evidence>
<dbReference type="InterPro" id="IPR058752">
    <property type="entry name" value="RDRP_C_head"/>
</dbReference>
<dbReference type="PROSITE" id="PS50158">
    <property type="entry name" value="ZF_CCHC"/>
    <property type="match status" value="1"/>
</dbReference>
<dbReference type="GO" id="GO:0003723">
    <property type="term" value="F:RNA binding"/>
    <property type="evidence" value="ECO:0007669"/>
    <property type="project" value="UniProtKB-KW"/>
</dbReference>
<keyword evidence="4 9" id="KW-0548">Nucleotidyltransferase</keyword>
<evidence type="ECO:0000256" key="8">
    <source>
        <dbReference type="PROSITE-ProRule" id="PRU00047"/>
    </source>
</evidence>
<evidence type="ECO:0000256" key="4">
    <source>
        <dbReference type="ARBA" id="ARBA00022695"/>
    </source>
</evidence>
<gene>
    <name evidence="12" type="ORF">I3842_06G053100</name>
</gene>
<evidence type="ECO:0000259" key="11">
    <source>
        <dbReference type="PROSITE" id="PS50158"/>
    </source>
</evidence>
<dbReference type="Pfam" id="PF00098">
    <property type="entry name" value="zf-CCHC"/>
    <property type="match status" value="1"/>
</dbReference>
<evidence type="ECO:0000256" key="5">
    <source>
        <dbReference type="ARBA" id="ARBA00022884"/>
    </source>
</evidence>
<feature type="compositionally biased region" description="Polar residues" evidence="10">
    <location>
        <begin position="54"/>
        <end position="63"/>
    </location>
</feature>
<dbReference type="InterPro" id="IPR057590">
    <property type="entry name" value="PH_RDR1/2-like"/>
</dbReference>
<evidence type="ECO:0000256" key="7">
    <source>
        <dbReference type="ARBA" id="ARBA00048744"/>
    </source>
</evidence>
<evidence type="ECO:0000256" key="9">
    <source>
        <dbReference type="RuleBase" id="RU363098"/>
    </source>
</evidence>
<dbReference type="InterPro" id="IPR001878">
    <property type="entry name" value="Znf_CCHC"/>
</dbReference>
<comment type="catalytic activity">
    <reaction evidence="7 9">
        <text>RNA(n) + a ribonucleoside 5'-triphosphate = RNA(n+1) + diphosphate</text>
        <dbReference type="Rhea" id="RHEA:21248"/>
        <dbReference type="Rhea" id="RHEA-COMP:14527"/>
        <dbReference type="Rhea" id="RHEA-COMP:17342"/>
        <dbReference type="ChEBI" id="CHEBI:33019"/>
        <dbReference type="ChEBI" id="CHEBI:61557"/>
        <dbReference type="ChEBI" id="CHEBI:140395"/>
        <dbReference type="EC" id="2.7.7.48"/>
    </reaction>
</comment>